<dbReference type="InterPro" id="IPR046341">
    <property type="entry name" value="SET_dom_sf"/>
</dbReference>
<organism evidence="1 2">
    <name type="scientific">Anopheles arabiensis</name>
    <name type="common">Mosquito</name>
    <dbReference type="NCBI Taxonomy" id="7173"/>
    <lineage>
        <taxon>Eukaryota</taxon>
        <taxon>Metazoa</taxon>
        <taxon>Ecdysozoa</taxon>
        <taxon>Arthropoda</taxon>
        <taxon>Hexapoda</taxon>
        <taxon>Insecta</taxon>
        <taxon>Pterygota</taxon>
        <taxon>Neoptera</taxon>
        <taxon>Endopterygota</taxon>
        <taxon>Diptera</taxon>
        <taxon>Nematocera</taxon>
        <taxon>Culicoidea</taxon>
        <taxon>Culicidae</taxon>
        <taxon>Anophelinae</taxon>
        <taxon>Anopheles</taxon>
    </lineage>
</organism>
<dbReference type="VEuPathDB" id="VectorBase:AARA010547"/>
<dbReference type="Gene3D" id="2.170.270.10">
    <property type="entry name" value="SET domain"/>
    <property type="match status" value="1"/>
</dbReference>
<proteinExistence type="predicted"/>
<keyword evidence="2" id="KW-1185">Reference proteome</keyword>
<dbReference type="GeneID" id="120906672"/>
<dbReference type="KEGG" id="aara:120906672"/>
<dbReference type="InterPro" id="IPR001214">
    <property type="entry name" value="SET_dom"/>
</dbReference>
<dbReference type="EnsemblMetazoa" id="AARA010547-RA">
    <property type="protein sequence ID" value="AARA010547-PA"/>
    <property type="gene ID" value="AARA010547"/>
</dbReference>
<dbReference type="RefSeq" id="XP_040174459.1">
    <property type="nucleotide sequence ID" value="XM_040318525.1"/>
</dbReference>
<dbReference type="InterPro" id="IPR002893">
    <property type="entry name" value="Znf_MYND"/>
</dbReference>
<protein>
    <submittedName>
        <fullName evidence="1">Uncharacterized protein</fullName>
    </submittedName>
</protein>
<dbReference type="Pfam" id="PF00856">
    <property type="entry name" value="SET"/>
    <property type="match status" value="1"/>
</dbReference>
<dbReference type="PROSITE" id="PS50280">
    <property type="entry name" value="SET"/>
    <property type="match status" value="1"/>
</dbReference>
<dbReference type="GO" id="GO:0008757">
    <property type="term" value="F:S-adenosylmethionine-dependent methyltransferase activity"/>
    <property type="evidence" value="ECO:0007669"/>
    <property type="project" value="UniProtKB-ARBA"/>
</dbReference>
<dbReference type="PANTHER" id="PTHR47111">
    <property type="entry name" value="BCDNA.LD29892"/>
    <property type="match status" value="1"/>
</dbReference>
<dbReference type="SUPFAM" id="SSF144232">
    <property type="entry name" value="HIT/MYND zinc finger-like"/>
    <property type="match status" value="1"/>
</dbReference>
<dbReference type="GO" id="GO:0008276">
    <property type="term" value="F:protein methyltransferase activity"/>
    <property type="evidence" value="ECO:0007669"/>
    <property type="project" value="UniProtKB-ARBA"/>
</dbReference>
<dbReference type="EMBL" id="APCN01001155">
    <property type="status" value="NOT_ANNOTATED_CDS"/>
    <property type="molecule type" value="Genomic_DNA"/>
</dbReference>
<name>A0A182IAD6_ANOAR</name>
<dbReference type="Proteomes" id="UP000075840">
    <property type="component" value="Unassembled WGS sequence"/>
</dbReference>
<evidence type="ECO:0000313" key="1">
    <source>
        <dbReference type="EnsemblMetazoa" id="AARA010547-PA"/>
    </source>
</evidence>
<sequence length="533" mass="60410">MADNFLRAGPQRLTHCAEGTLVDGKDNRKAAEVCVEGNAMHYDNVKRYMDAVKLYNRSIAYSTSGSQQRAQAYWERSKVCVKLYRYAECLQNIRLARDTDVPGVLRRKLDKAEQSARRMLLSVTDDATPGSSRHGAAPLKLSFPAYENAPRVANCLVMRRNPRYGRYLETNKPLKVGDVVIIDDPYASVLEPEFCYARCDHCQRPAPFTLIPCEHCTKAMYCSKACLSIARTQYHGFECALVHHLAETTGDPLVLLAWRAVAWAIGAYRYDLRSLNQRRHLLSQTEVNPLLLDWVDGRNTAFSAVHILASLARASNDPVEARAAQLAREMHCHVVGKTELTANYDPDSVPYQWVGEMCYHFLKVMQCNARRALLTRRDEQEGRYRAVPFALRCYPLISLLNHSCAPNVKCFDLRDGRCAVVVIQPIAAGGQLFVNYGYDYLQTGRDERREGLQRDFGFTCNCSACENNYPTAEPFHSKRVDTILRTRDVPTATHYMAKLLAEVNEGVGDGRVSHQQLAELERYFQLLYCEVLN</sequence>
<accession>A0A182IAD6</accession>
<dbReference type="RefSeq" id="XP_040174458.1">
    <property type="nucleotide sequence ID" value="XM_040318524.1"/>
</dbReference>
<reference evidence="1" key="1">
    <citation type="submission" date="2022-08" db="UniProtKB">
        <authorList>
            <consortium name="EnsemblMetazoa"/>
        </authorList>
    </citation>
    <scope>IDENTIFICATION</scope>
    <source>
        <strain evidence="1">Dongola</strain>
    </source>
</reference>
<dbReference type="Gene3D" id="6.10.140.2220">
    <property type="match status" value="1"/>
</dbReference>
<dbReference type="AlphaFoldDB" id="A0A182IAD6"/>
<dbReference type="VEuPathDB" id="VectorBase:AARA21_003351"/>
<dbReference type="GO" id="GO:0008170">
    <property type="term" value="F:N-methyltransferase activity"/>
    <property type="evidence" value="ECO:0007669"/>
    <property type="project" value="UniProtKB-ARBA"/>
</dbReference>
<dbReference type="Pfam" id="PF01753">
    <property type="entry name" value="zf-MYND"/>
    <property type="match status" value="1"/>
</dbReference>
<evidence type="ECO:0000313" key="2">
    <source>
        <dbReference type="Proteomes" id="UP000075840"/>
    </source>
</evidence>
<dbReference type="Gene3D" id="1.10.220.160">
    <property type="match status" value="1"/>
</dbReference>
<dbReference type="SUPFAM" id="SSF82199">
    <property type="entry name" value="SET domain"/>
    <property type="match status" value="1"/>
</dbReference>
<dbReference type="PANTHER" id="PTHR47111:SF1">
    <property type="entry name" value="SET AND MYND DOMAIN-CONTAINING PROTEIN 4"/>
    <property type="match status" value="1"/>
</dbReference>
<dbReference type="PROSITE" id="PS50865">
    <property type="entry name" value="ZF_MYND_2"/>
    <property type="match status" value="1"/>
</dbReference>